<evidence type="ECO:0000313" key="13">
    <source>
        <dbReference type="EMBL" id="CAD8621725.1"/>
    </source>
</evidence>
<dbReference type="GO" id="GO:0006518">
    <property type="term" value="P:peptide metabolic process"/>
    <property type="evidence" value="ECO:0007669"/>
    <property type="project" value="TreeGrafter"/>
</dbReference>
<dbReference type="GO" id="GO:0046872">
    <property type="term" value="F:metal ion binding"/>
    <property type="evidence" value="ECO:0007669"/>
    <property type="project" value="UniProtKB-UniRule"/>
</dbReference>
<proteinExistence type="inferred from homology"/>
<dbReference type="AlphaFoldDB" id="A0A7S0LVW2"/>
<protein>
    <recommendedName>
        <fullName evidence="8">oligopeptidase A</fullName>
        <ecNumber evidence="8">3.4.24.70</ecNumber>
    </recommendedName>
</protein>
<dbReference type="Gene3D" id="3.40.390.10">
    <property type="entry name" value="Collagenase (Catalytic Domain)"/>
    <property type="match status" value="1"/>
</dbReference>
<evidence type="ECO:0000256" key="7">
    <source>
        <dbReference type="ARBA" id="ARBA00024603"/>
    </source>
</evidence>
<keyword evidence="5 9" id="KW-0862">Zinc</keyword>
<dbReference type="Pfam" id="PF19310">
    <property type="entry name" value="TOP_N"/>
    <property type="match status" value="1"/>
</dbReference>
<dbReference type="InterPro" id="IPR024079">
    <property type="entry name" value="MetalloPept_cat_dom_sf"/>
</dbReference>
<evidence type="ECO:0000259" key="11">
    <source>
        <dbReference type="Pfam" id="PF01432"/>
    </source>
</evidence>
<dbReference type="InterPro" id="IPR045666">
    <property type="entry name" value="OpdA_N"/>
</dbReference>
<evidence type="ECO:0000256" key="5">
    <source>
        <dbReference type="ARBA" id="ARBA00022833"/>
    </source>
</evidence>
<dbReference type="InterPro" id="IPR024077">
    <property type="entry name" value="Neurolysin/TOP_dom2"/>
</dbReference>
<evidence type="ECO:0000256" key="9">
    <source>
        <dbReference type="RuleBase" id="RU003435"/>
    </source>
</evidence>
<evidence type="ECO:0000259" key="12">
    <source>
        <dbReference type="Pfam" id="PF19310"/>
    </source>
</evidence>
<dbReference type="InterPro" id="IPR045090">
    <property type="entry name" value="Pept_M3A_M3B"/>
</dbReference>
<keyword evidence="6 9" id="KW-0482">Metalloprotease</keyword>
<dbReference type="EC" id="3.4.24.70" evidence="8"/>
<dbReference type="EMBL" id="HBEY01052195">
    <property type="protein sequence ID" value="CAD8621725.1"/>
    <property type="molecule type" value="Transcribed_RNA"/>
</dbReference>
<dbReference type="PANTHER" id="PTHR11804:SF83">
    <property type="entry name" value="LD37516P"/>
    <property type="match status" value="1"/>
</dbReference>
<dbReference type="SUPFAM" id="SSF55486">
    <property type="entry name" value="Metalloproteases ('zincins'), catalytic domain"/>
    <property type="match status" value="1"/>
</dbReference>
<dbReference type="Pfam" id="PF01432">
    <property type="entry name" value="Peptidase_M3"/>
    <property type="match status" value="1"/>
</dbReference>
<evidence type="ECO:0000256" key="8">
    <source>
        <dbReference type="ARBA" id="ARBA00026100"/>
    </source>
</evidence>
<dbReference type="PANTHER" id="PTHR11804">
    <property type="entry name" value="PROTEASE M3 THIMET OLIGOPEPTIDASE-RELATED"/>
    <property type="match status" value="1"/>
</dbReference>
<dbReference type="Gene3D" id="1.10.1370.40">
    <property type="match status" value="1"/>
</dbReference>
<dbReference type="FunFam" id="3.40.390.10:FF:000009">
    <property type="entry name" value="Oligopeptidase A"/>
    <property type="match status" value="1"/>
</dbReference>
<evidence type="ECO:0000256" key="1">
    <source>
        <dbReference type="ARBA" id="ARBA00006040"/>
    </source>
</evidence>
<dbReference type="GO" id="GO:0006508">
    <property type="term" value="P:proteolysis"/>
    <property type="evidence" value="ECO:0007669"/>
    <property type="project" value="UniProtKB-KW"/>
</dbReference>
<gene>
    <name evidence="13" type="ORF">CPEL01642_LOCUS25108</name>
</gene>
<feature type="chain" id="PRO_5030843095" description="oligopeptidase A" evidence="10">
    <location>
        <begin position="20"/>
        <end position="748"/>
    </location>
</feature>
<feature type="domain" description="Peptidase M3A/M3B catalytic" evidence="11">
    <location>
        <begin position="286"/>
        <end position="745"/>
    </location>
</feature>
<sequence length="748" mass="80530">MRTHHGGGVPIIARRMVAGGLSAALTASTYVASCEATALADTDNPLLNAPALFPRFADVRAEHVQPAMSERLAKAQSGLEALEREVEAVLARGETPAYLFLADSVERLGELVSGPWGVVSHLKMVKDSAALRSASDAMEPEVVAFSSKMSGSLALHKGWCALRADAAAWGALSPAQRRAAELEILTGELAGVGLTGKKKARFEEIQKELAALSTAFSNAVLDATKAFAKVLTAPGEVAGLPASTRAMMAASARNRGIKGSGGEEASAEEGPWVATLDGPCLIGVLTFADDAALRETVYKAYITRASELSGDDNGPRITRILQLRREQAGLLGRTSHAEVSLASKMATLEEANALLEDLRLKSFGAARKEHAELEAFAGRQLSLWDVGYYAEKLKEVKYSYDAEAVRQFLPLDGVLKGLFGVVSRLFDVSVVERKPADVGAQVWNEHVRLFELQRGGEPTAYVFLDPFARAEEKRGGAWMDEVCSRSRAFAPTGSAVRLPVAHMVCNQSPPVANADGTLTPSLMTFGEVETLFHECGHALQHMLTRVDEGHVSGIRGVEWDAVEQPSQFMENWAYDLRTLSGMAKHWKTGAPIDNALVHKLRAAKNYRAASQMLRQLKFAMGDLALHDASFNPQSDCPFARLEAVGQRTSVLPALPEDRFLCSFSHIFAGGYAAGYFSYKWAEVLSADGFAAFEEAGLENEALVVQLGRKYAETVMGLGGSLPAAEVFKLFRGRPPTADALLRHSDLIS</sequence>
<evidence type="ECO:0000256" key="4">
    <source>
        <dbReference type="ARBA" id="ARBA00022801"/>
    </source>
</evidence>
<evidence type="ECO:0000256" key="2">
    <source>
        <dbReference type="ARBA" id="ARBA00022670"/>
    </source>
</evidence>
<evidence type="ECO:0000256" key="3">
    <source>
        <dbReference type="ARBA" id="ARBA00022723"/>
    </source>
</evidence>
<dbReference type="CDD" id="cd06456">
    <property type="entry name" value="M3A_DCP"/>
    <property type="match status" value="1"/>
</dbReference>
<keyword evidence="4 9" id="KW-0378">Hydrolase</keyword>
<comment type="catalytic activity">
    <reaction evidence="7">
        <text>Hydrolysis of oligopeptides, with broad specificity. Gly or Ala commonly occur as P1 or P1' residues, but more distant residues are also important, as is shown by the fact that Z-Gly-Pro-Gly-|-Gly-Pro-Ala is cleaved, but not Z-(Gly)(5).</text>
        <dbReference type="EC" id="3.4.24.70"/>
    </reaction>
</comment>
<keyword evidence="2 9" id="KW-0645">Protease</keyword>
<evidence type="ECO:0000256" key="10">
    <source>
        <dbReference type="SAM" id="SignalP"/>
    </source>
</evidence>
<keyword evidence="3 9" id="KW-0479">Metal-binding</keyword>
<comment type="similarity">
    <text evidence="1 9">Belongs to the peptidase M3 family.</text>
</comment>
<reference evidence="13" key="1">
    <citation type="submission" date="2021-01" db="EMBL/GenBank/DDBJ databases">
        <authorList>
            <person name="Corre E."/>
            <person name="Pelletier E."/>
            <person name="Niang G."/>
            <person name="Scheremetjew M."/>
            <person name="Finn R."/>
            <person name="Kale V."/>
            <person name="Holt S."/>
            <person name="Cochrane G."/>
            <person name="Meng A."/>
            <person name="Brown T."/>
            <person name="Cohen L."/>
        </authorList>
    </citation>
    <scope>NUCLEOTIDE SEQUENCE</scope>
    <source>
        <strain evidence="13">PLY182g</strain>
    </source>
</reference>
<dbReference type="InterPro" id="IPR001567">
    <property type="entry name" value="Pept_M3A_M3B_dom"/>
</dbReference>
<dbReference type="InterPro" id="IPR034005">
    <property type="entry name" value="M3A_DCP"/>
</dbReference>
<keyword evidence="10" id="KW-0732">Signal</keyword>
<dbReference type="Gene3D" id="1.10.1370.10">
    <property type="entry name" value="Neurolysin, domain 3"/>
    <property type="match status" value="1"/>
</dbReference>
<feature type="signal peptide" evidence="10">
    <location>
        <begin position="1"/>
        <end position="19"/>
    </location>
</feature>
<accession>A0A7S0LVW2</accession>
<feature type="domain" description="Oligopeptidase A N-terminal" evidence="12">
    <location>
        <begin position="71"/>
        <end position="199"/>
    </location>
</feature>
<name>A0A7S0LVW2_9EUKA</name>
<dbReference type="GO" id="GO:0005829">
    <property type="term" value="C:cytosol"/>
    <property type="evidence" value="ECO:0007669"/>
    <property type="project" value="UniProtKB-ARBA"/>
</dbReference>
<evidence type="ECO:0000256" key="6">
    <source>
        <dbReference type="ARBA" id="ARBA00023049"/>
    </source>
</evidence>
<organism evidence="13">
    <name type="scientific">Coccolithus braarudii</name>
    <dbReference type="NCBI Taxonomy" id="221442"/>
    <lineage>
        <taxon>Eukaryota</taxon>
        <taxon>Haptista</taxon>
        <taxon>Haptophyta</taxon>
        <taxon>Prymnesiophyceae</taxon>
        <taxon>Coccolithales</taxon>
        <taxon>Coccolithaceae</taxon>
        <taxon>Coccolithus</taxon>
    </lineage>
</organism>
<comment type="cofactor">
    <cofactor evidence="9">
        <name>Zn(2+)</name>
        <dbReference type="ChEBI" id="CHEBI:29105"/>
    </cofactor>
    <text evidence="9">Binds 1 zinc ion.</text>
</comment>
<dbReference type="GO" id="GO:0004222">
    <property type="term" value="F:metalloendopeptidase activity"/>
    <property type="evidence" value="ECO:0007669"/>
    <property type="project" value="UniProtKB-EC"/>
</dbReference>